<dbReference type="Proteomes" id="UP000627292">
    <property type="component" value="Unassembled WGS sequence"/>
</dbReference>
<dbReference type="InterPro" id="IPR001647">
    <property type="entry name" value="HTH_TetR"/>
</dbReference>
<dbReference type="EMBL" id="BMIB01000004">
    <property type="protein sequence ID" value="GGH77514.1"/>
    <property type="molecule type" value="Genomic_DNA"/>
</dbReference>
<organism evidence="4 5">
    <name type="scientific">Filimonas zeae</name>
    <dbReference type="NCBI Taxonomy" id="1737353"/>
    <lineage>
        <taxon>Bacteria</taxon>
        <taxon>Pseudomonadati</taxon>
        <taxon>Bacteroidota</taxon>
        <taxon>Chitinophagia</taxon>
        <taxon>Chitinophagales</taxon>
        <taxon>Chitinophagaceae</taxon>
        <taxon>Filimonas</taxon>
    </lineage>
</organism>
<dbReference type="SUPFAM" id="SSF48498">
    <property type="entry name" value="Tetracyclin repressor-like, C-terminal domain"/>
    <property type="match status" value="1"/>
</dbReference>
<evidence type="ECO:0000256" key="2">
    <source>
        <dbReference type="PROSITE-ProRule" id="PRU00335"/>
    </source>
</evidence>
<dbReference type="InterPro" id="IPR050624">
    <property type="entry name" value="HTH-type_Tx_Regulator"/>
</dbReference>
<dbReference type="PANTHER" id="PTHR43479:SF11">
    <property type="entry name" value="ACREF_ENVCD OPERON REPRESSOR-RELATED"/>
    <property type="match status" value="1"/>
</dbReference>
<dbReference type="InterPro" id="IPR009057">
    <property type="entry name" value="Homeodomain-like_sf"/>
</dbReference>
<sequence>MKPKDESKIDEIFAATLELVKEHGLSGITVNMIAKKAGFATGTVYIYFENKEQLIVKLFEKCFYAYAKDYFQGFDAAAPFKVAFHTIWMNMLRISVEHFSELIFIEQCFHSPFISDETRASSKEILVPWRNLLDRGKSERLIKQVDTIWIMAYVRGVIREMVKFIKYNHVEMTPEFVNTMFDMCWDGIKD</sequence>
<dbReference type="AlphaFoldDB" id="A0A917J3K8"/>
<dbReference type="PRINTS" id="PR00455">
    <property type="entry name" value="HTHTETR"/>
</dbReference>
<dbReference type="RefSeq" id="WP_188956406.1">
    <property type="nucleotide sequence ID" value="NZ_BMIB01000004.1"/>
</dbReference>
<comment type="caution">
    <text evidence="4">The sequence shown here is derived from an EMBL/GenBank/DDBJ whole genome shotgun (WGS) entry which is preliminary data.</text>
</comment>
<dbReference type="GO" id="GO:0003677">
    <property type="term" value="F:DNA binding"/>
    <property type="evidence" value="ECO:0007669"/>
    <property type="project" value="UniProtKB-UniRule"/>
</dbReference>
<evidence type="ECO:0000313" key="4">
    <source>
        <dbReference type="EMBL" id="GGH77514.1"/>
    </source>
</evidence>
<evidence type="ECO:0000259" key="3">
    <source>
        <dbReference type="PROSITE" id="PS50977"/>
    </source>
</evidence>
<dbReference type="SUPFAM" id="SSF46689">
    <property type="entry name" value="Homeodomain-like"/>
    <property type="match status" value="1"/>
</dbReference>
<evidence type="ECO:0000313" key="5">
    <source>
        <dbReference type="Proteomes" id="UP000627292"/>
    </source>
</evidence>
<dbReference type="Gene3D" id="1.10.357.10">
    <property type="entry name" value="Tetracycline Repressor, domain 2"/>
    <property type="match status" value="1"/>
</dbReference>
<dbReference type="PANTHER" id="PTHR43479">
    <property type="entry name" value="ACREF/ENVCD OPERON REPRESSOR-RELATED"/>
    <property type="match status" value="1"/>
</dbReference>
<feature type="DNA-binding region" description="H-T-H motif" evidence="2">
    <location>
        <begin position="29"/>
        <end position="48"/>
    </location>
</feature>
<reference evidence="4" key="1">
    <citation type="journal article" date="2014" name="Int. J. Syst. Evol. Microbiol.">
        <title>Complete genome sequence of Corynebacterium casei LMG S-19264T (=DSM 44701T), isolated from a smear-ripened cheese.</title>
        <authorList>
            <consortium name="US DOE Joint Genome Institute (JGI-PGF)"/>
            <person name="Walter F."/>
            <person name="Albersmeier A."/>
            <person name="Kalinowski J."/>
            <person name="Ruckert C."/>
        </authorList>
    </citation>
    <scope>NUCLEOTIDE SEQUENCE</scope>
    <source>
        <strain evidence="4">CGMCC 1.15290</strain>
    </source>
</reference>
<name>A0A917J3K8_9BACT</name>
<accession>A0A917J3K8</accession>
<dbReference type="Pfam" id="PF16295">
    <property type="entry name" value="TetR_C_10"/>
    <property type="match status" value="1"/>
</dbReference>
<dbReference type="InterPro" id="IPR032551">
    <property type="entry name" value="BscR_C"/>
</dbReference>
<protein>
    <submittedName>
        <fullName evidence="4">TetR family transcriptional regulator</fullName>
    </submittedName>
</protein>
<dbReference type="Pfam" id="PF00440">
    <property type="entry name" value="TetR_N"/>
    <property type="match status" value="1"/>
</dbReference>
<gene>
    <name evidence="4" type="ORF">GCM10011379_43980</name>
</gene>
<dbReference type="InterPro" id="IPR036271">
    <property type="entry name" value="Tet_transcr_reg_TetR-rel_C_sf"/>
</dbReference>
<proteinExistence type="predicted"/>
<feature type="domain" description="HTH tetR-type" evidence="3">
    <location>
        <begin position="6"/>
        <end position="66"/>
    </location>
</feature>
<dbReference type="PROSITE" id="PS50977">
    <property type="entry name" value="HTH_TETR_2"/>
    <property type="match status" value="1"/>
</dbReference>
<evidence type="ECO:0000256" key="1">
    <source>
        <dbReference type="ARBA" id="ARBA00023125"/>
    </source>
</evidence>
<keyword evidence="5" id="KW-1185">Reference proteome</keyword>
<keyword evidence="1 2" id="KW-0238">DNA-binding</keyword>
<reference evidence="4" key="2">
    <citation type="submission" date="2020-09" db="EMBL/GenBank/DDBJ databases">
        <authorList>
            <person name="Sun Q."/>
            <person name="Zhou Y."/>
        </authorList>
    </citation>
    <scope>NUCLEOTIDE SEQUENCE</scope>
    <source>
        <strain evidence="4">CGMCC 1.15290</strain>
    </source>
</reference>